<evidence type="ECO:0000313" key="1">
    <source>
        <dbReference type="EMBL" id="MBB6131487.1"/>
    </source>
</evidence>
<evidence type="ECO:0000313" key="2">
    <source>
        <dbReference type="Proteomes" id="UP000548326"/>
    </source>
</evidence>
<dbReference type="Proteomes" id="UP000548326">
    <property type="component" value="Unassembled WGS sequence"/>
</dbReference>
<reference evidence="1 2" key="1">
    <citation type="submission" date="2020-08" db="EMBL/GenBank/DDBJ databases">
        <title>Genomic Encyclopedia of Type Strains, Phase IV (KMG-V): Genome sequencing to study the core and pangenomes of soil and plant-associated prokaryotes.</title>
        <authorList>
            <person name="Whitman W."/>
        </authorList>
    </citation>
    <scope>NUCLEOTIDE SEQUENCE [LARGE SCALE GENOMIC DNA]</scope>
    <source>
        <strain evidence="1 2">MP601</strain>
    </source>
</reference>
<dbReference type="EMBL" id="JACHCA010000025">
    <property type="protein sequence ID" value="MBB6131487.1"/>
    <property type="molecule type" value="Genomic_DNA"/>
</dbReference>
<proteinExistence type="predicted"/>
<dbReference type="RefSeq" id="WP_183589962.1">
    <property type="nucleotide sequence ID" value="NZ_JACHCA010000025.1"/>
</dbReference>
<accession>A0A841JKK7</accession>
<gene>
    <name evidence="1" type="ORF">HDF22_005638</name>
</gene>
<organism evidence="1 2">
    <name type="scientific">Mucilaginibacter lappiensis</name>
    <dbReference type="NCBI Taxonomy" id="354630"/>
    <lineage>
        <taxon>Bacteria</taxon>
        <taxon>Pseudomonadati</taxon>
        <taxon>Bacteroidota</taxon>
        <taxon>Sphingobacteriia</taxon>
        <taxon>Sphingobacteriales</taxon>
        <taxon>Sphingobacteriaceae</taxon>
        <taxon>Mucilaginibacter</taxon>
    </lineage>
</organism>
<dbReference type="AlphaFoldDB" id="A0A841JKK7"/>
<sequence length="72" mass="7754">MKHFELKFGEVKEMLTKGQMTQINGGTLCFTTINGNCGGGFDTMECDGDVQYCQGYADGECAGDDCCDGMEC</sequence>
<protein>
    <submittedName>
        <fullName evidence="1">Uncharacterized protein</fullName>
    </submittedName>
</protein>
<comment type="caution">
    <text evidence="1">The sequence shown here is derived from an EMBL/GenBank/DDBJ whole genome shotgun (WGS) entry which is preliminary data.</text>
</comment>
<name>A0A841JKK7_9SPHI</name>